<comment type="caution">
    <text evidence="4">The sequence shown here is derived from an EMBL/GenBank/DDBJ whole genome shotgun (WGS) entry which is preliminary data.</text>
</comment>
<dbReference type="RefSeq" id="WP_174139973.1">
    <property type="nucleotide sequence ID" value="NZ_JABUFE010000020.1"/>
</dbReference>
<proteinExistence type="predicted"/>
<evidence type="ECO:0000313" key="4">
    <source>
        <dbReference type="EMBL" id="NSX56822.1"/>
    </source>
</evidence>
<reference evidence="4 5" key="1">
    <citation type="submission" date="2020-06" db="EMBL/GenBank/DDBJ databases">
        <title>Sulfitobacter algicola sp. nov., isolated from green algae.</title>
        <authorList>
            <person name="Wang C."/>
        </authorList>
    </citation>
    <scope>NUCLEOTIDE SEQUENCE [LARGE SCALE GENOMIC DNA]</scope>
    <source>
        <strain evidence="4 5">1151</strain>
    </source>
</reference>
<dbReference type="InterPro" id="IPR050214">
    <property type="entry name" value="Cys_Synth/Cystath_Beta-Synth"/>
</dbReference>
<keyword evidence="5" id="KW-1185">Reference proteome</keyword>
<evidence type="ECO:0000256" key="2">
    <source>
        <dbReference type="ARBA" id="ARBA00022898"/>
    </source>
</evidence>
<protein>
    <submittedName>
        <fullName evidence="4">Pyridoxal-phosphate dependent enzyme</fullName>
    </submittedName>
</protein>
<dbReference type="Gene3D" id="3.40.50.1100">
    <property type="match status" value="2"/>
</dbReference>
<comment type="cofactor">
    <cofactor evidence="1">
        <name>pyridoxal 5'-phosphate</name>
        <dbReference type="ChEBI" id="CHEBI:597326"/>
    </cofactor>
</comment>
<dbReference type="PANTHER" id="PTHR10314">
    <property type="entry name" value="CYSTATHIONINE BETA-SYNTHASE"/>
    <property type="match status" value="1"/>
</dbReference>
<feature type="domain" description="Tryptophan synthase beta chain-like PALP" evidence="3">
    <location>
        <begin position="33"/>
        <end position="278"/>
    </location>
</feature>
<dbReference type="InterPro" id="IPR001926">
    <property type="entry name" value="TrpB-like_PALP"/>
</dbReference>
<dbReference type="Pfam" id="PF00291">
    <property type="entry name" value="PALP"/>
    <property type="match status" value="1"/>
</dbReference>
<name>A0ABX2IV84_9RHOB</name>
<evidence type="ECO:0000259" key="3">
    <source>
        <dbReference type="Pfam" id="PF00291"/>
    </source>
</evidence>
<evidence type="ECO:0000313" key="5">
    <source>
        <dbReference type="Proteomes" id="UP000777935"/>
    </source>
</evidence>
<evidence type="ECO:0000256" key="1">
    <source>
        <dbReference type="ARBA" id="ARBA00001933"/>
    </source>
</evidence>
<accession>A0ABX2IV84</accession>
<sequence length="336" mass="37224">MAHNHIAEAVKEPAIVRLSDNLFVARFEVMKLYSALKAVRTLLDRGIISPGDMVVDSSSGIYAYSLAMACHRYGLKCHIIASKTVDRTLRTQLDILGATVEPVKKCENLRLDQEQRVNRIQELLLERSDLHWMQQYHDDIHYLGYEAFVQKILHELQLSNARTDLGITAVGGVGSGCSTGGLKTYLEAAGVATKLVGIQPYGSVTFGAEHVDDPEIIIAGIGSAIPFRNVKHENYSEISWISFDYAMSATIELLRKHAIFAGLSSGAGYLVANWMAKQEPEKPHIFIAADTGYRYVDAVFAQHEKALPFETLTPTEITHQDQLALHWSNMKLPSAA</sequence>
<dbReference type="InterPro" id="IPR036052">
    <property type="entry name" value="TrpB-like_PALP_sf"/>
</dbReference>
<organism evidence="4 5">
    <name type="scientific">Parasulfitobacter algicola</name>
    <dbReference type="NCBI Taxonomy" id="2614809"/>
    <lineage>
        <taxon>Bacteria</taxon>
        <taxon>Pseudomonadati</taxon>
        <taxon>Pseudomonadota</taxon>
        <taxon>Alphaproteobacteria</taxon>
        <taxon>Rhodobacterales</taxon>
        <taxon>Roseobacteraceae</taxon>
        <taxon>Parasulfitobacter</taxon>
    </lineage>
</organism>
<keyword evidence="2" id="KW-0663">Pyridoxal phosphate</keyword>
<gene>
    <name evidence="4" type="ORF">HRQ87_18730</name>
</gene>
<dbReference type="EMBL" id="JABUFE010000020">
    <property type="protein sequence ID" value="NSX56822.1"/>
    <property type="molecule type" value="Genomic_DNA"/>
</dbReference>
<dbReference type="SUPFAM" id="SSF53686">
    <property type="entry name" value="Tryptophan synthase beta subunit-like PLP-dependent enzymes"/>
    <property type="match status" value="1"/>
</dbReference>
<dbReference type="Proteomes" id="UP000777935">
    <property type="component" value="Unassembled WGS sequence"/>
</dbReference>